<feature type="transmembrane region" description="Helical" evidence="8">
    <location>
        <begin position="302"/>
        <end position="320"/>
    </location>
</feature>
<evidence type="ECO:0000313" key="11">
    <source>
        <dbReference type="Proteomes" id="UP000295129"/>
    </source>
</evidence>
<dbReference type="PROSITE" id="PS50850">
    <property type="entry name" value="MFS"/>
    <property type="match status" value="1"/>
</dbReference>
<protein>
    <submittedName>
        <fullName evidence="10">Putative MFS family arabinose efflux permease</fullName>
    </submittedName>
</protein>
<feature type="region of interest" description="Disordered" evidence="7">
    <location>
        <begin position="534"/>
        <end position="553"/>
    </location>
</feature>
<evidence type="ECO:0000256" key="6">
    <source>
        <dbReference type="ARBA" id="ARBA00023136"/>
    </source>
</evidence>
<evidence type="ECO:0000256" key="8">
    <source>
        <dbReference type="SAM" id="Phobius"/>
    </source>
</evidence>
<feature type="transmembrane region" description="Helical" evidence="8">
    <location>
        <begin position="61"/>
        <end position="81"/>
    </location>
</feature>
<keyword evidence="4 8" id="KW-0812">Transmembrane</keyword>
<keyword evidence="3" id="KW-1003">Cell membrane</keyword>
<evidence type="ECO:0000256" key="5">
    <source>
        <dbReference type="ARBA" id="ARBA00022989"/>
    </source>
</evidence>
<evidence type="ECO:0000313" key="10">
    <source>
        <dbReference type="EMBL" id="TDN47940.1"/>
    </source>
</evidence>
<gene>
    <name evidence="10" type="ORF">C7389_11756</name>
</gene>
<feature type="transmembrane region" description="Helical" evidence="8">
    <location>
        <begin position="388"/>
        <end position="406"/>
    </location>
</feature>
<accession>A0A4R6DS73</accession>
<evidence type="ECO:0000256" key="2">
    <source>
        <dbReference type="ARBA" id="ARBA00022448"/>
    </source>
</evidence>
<dbReference type="SUPFAM" id="SSF103473">
    <property type="entry name" value="MFS general substrate transporter"/>
    <property type="match status" value="1"/>
</dbReference>
<comment type="subcellular location">
    <subcellularLocation>
        <location evidence="1">Cell membrane</location>
        <topology evidence="1">Multi-pass membrane protein</topology>
    </subcellularLocation>
</comment>
<sequence>MTKTAASTADSTTSAATGAFAPLALPTFAVLWVATVMGNIGSFMRDVASAWLATDLSASPAAVAMIQAAATLPVFLLAIPAGVLADILDRRRFLVAVQIGLALVSGTLMLLAWRQALTIELLIAMVFLGGVGTAMMGPTWQSIVPELVPQPMLRRAVALNSLGVNIARAIGPAAGGLLLAAFGAAATYGADLFSYLFVIAALLWWRRPPQAEDPLREHFFSALRAGLRYTRAHSKLHVVLIRTAVHFAFGSSIWALLPLVARQLLQGGASLYGVLLGAVGAGAILGALLMPRLQRRLDGDGVMLASALATALVMAALSAAPPVWLALPLLLLLGAAWILALTTMAGAAQAILPNWVRGRALAVYQMVFNGALAAGSLLWGFVAQGLGTPQALLIAAVGLVLAALGMHRLRLPLGEDDLGPARHWPDPEMAEAVAHDRGPVMILIEYRIPTADRDAFLHAVHQLSEERLRDGAFSWGVMEDPADAGLLTEWFLVESWAEHLRQHRRVHSADADLQREVVRFHAGEAPPRVRHLLGIGLPPRQPTRQGSEPAGPH</sequence>
<feature type="transmembrane region" description="Helical" evidence="8">
    <location>
        <begin position="177"/>
        <end position="205"/>
    </location>
</feature>
<feature type="transmembrane region" description="Helical" evidence="8">
    <location>
        <begin position="119"/>
        <end position="140"/>
    </location>
</feature>
<evidence type="ECO:0000256" key="3">
    <source>
        <dbReference type="ARBA" id="ARBA00022475"/>
    </source>
</evidence>
<keyword evidence="11" id="KW-1185">Reference proteome</keyword>
<feature type="transmembrane region" description="Helical" evidence="8">
    <location>
        <begin position="93"/>
        <end position="113"/>
    </location>
</feature>
<dbReference type="PANTHER" id="PTHR23513">
    <property type="entry name" value="INTEGRAL MEMBRANE EFFLUX PROTEIN-RELATED"/>
    <property type="match status" value="1"/>
</dbReference>
<evidence type="ECO:0000259" key="9">
    <source>
        <dbReference type="PROSITE" id="PS50850"/>
    </source>
</evidence>
<dbReference type="GO" id="GO:0022857">
    <property type="term" value="F:transmembrane transporter activity"/>
    <property type="evidence" value="ECO:0007669"/>
    <property type="project" value="InterPro"/>
</dbReference>
<dbReference type="InterPro" id="IPR036259">
    <property type="entry name" value="MFS_trans_sf"/>
</dbReference>
<dbReference type="Gene3D" id="1.20.1250.20">
    <property type="entry name" value="MFS general substrate transporter like domains"/>
    <property type="match status" value="1"/>
</dbReference>
<evidence type="ECO:0000256" key="4">
    <source>
        <dbReference type="ARBA" id="ARBA00022692"/>
    </source>
</evidence>
<keyword evidence="5 8" id="KW-1133">Transmembrane helix</keyword>
<evidence type="ECO:0000256" key="1">
    <source>
        <dbReference type="ARBA" id="ARBA00004651"/>
    </source>
</evidence>
<reference evidence="10 11" key="1">
    <citation type="submission" date="2019-03" db="EMBL/GenBank/DDBJ databases">
        <title>Genomic Encyclopedia of Type Strains, Phase IV (KMG-IV): sequencing the most valuable type-strain genomes for metagenomic binning, comparative biology and taxonomic classification.</title>
        <authorList>
            <person name="Goeker M."/>
        </authorList>
    </citation>
    <scope>NUCLEOTIDE SEQUENCE [LARGE SCALE GENOMIC DNA]</scope>
    <source>
        <strain evidence="10 11">DSM 12121</strain>
    </source>
</reference>
<feature type="transmembrane region" description="Helical" evidence="8">
    <location>
        <begin position="360"/>
        <end position="382"/>
    </location>
</feature>
<feature type="transmembrane region" description="Helical" evidence="8">
    <location>
        <begin position="20"/>
        <end position="41"/>
    </location>
</feature>
<dbReference type="CDD" id="cd06173">
    <property type="entry name" value="MFS_MefA_like"/>
    <property type="match status" value="1"/>
</dbReference>
<dbReference type="RefSeq" id="WP_133593912.1">
    <property type="nucleotide sequence ID" value="NZ_SNVV01000017.1"/>
</dbReference>
<keyword evidence="6 8" id="KW-0472">Membrane</keyword>
<dbReference type="EMBL" id="SNVV01000017">
    <property type="protein sequence ID" value="TDN47940.1"/>
    <property type="molecule type" value="Genomic_DNA"/>
</dbReference>
<feature type="transmembrane region" description="Helical" evidence="8">
    <location>
        <begin position="152"/>
        <end position="171"/>
    </location>
</feature>
<keyword evidence="2" id="KW-0813">Transport</keyword>
<dbReference type="PANTHER" id="PTHR23513:SF11">
    <property type="entry name" value="STAPHYLOFERRIN A TRANSPORTER"/>
    <property type="match status" value="1"/>
</dbReference>
<name>A0A4R6DS73_9RHOO</name>
<dbReference type="OrthoDB" id="9775268at2"/>
<dbReference type="InterPro" id="IPR020846">
    <property type="entry name" value="MFS_dom"/>
</dbReference>
<dbReference type="Proteomes" id="UP000295129">
    <property type="component" value="Unassembled WGS sequence"/>
</dbReference>
<dbReference type="InterPro" id="IPR010290">
    <property type="entry name" value="TM_effector"/>
</dbReference>
<dbReference type="AlphaFoldDB" id="A0A4R6DS73"/>
<feature type="domain" description="Major facilitator superfamily (MFS) profile" evidence="9">
    <location>
        <begin position="27"/>
        <end position="414"/>
    </location>
</feature>
<proteinExistence type="predicted"/>
<feature type="transmembrane region" description="Helical" evidence="8">
    <location>
        <begin position="236"/>
        <end position="257"/>
    </location>
</feature>
<dbReference type="Pfam" id="PF05977">
    <property type="entry name" value="MFS_3"/>
    <property type="match status" value="1"/>
</dbReference>
<feature type="transmembrane region" description="Helical" evidence="8">
    <location>
        <begin position="269"/>
        <end position="290"/>
    </location>
</feature>
<evidence type="ECO:0000256" key="7">
    <source>
        <dbReference type="SAM" id="MobiDB-lite"/>
    </source>
</evidence>
<dbReference type="GO" id="GO:0005886">
    <property type="term" value="C:plasma membrane"/>
    <property type="evidence" value="ECO:0007669"/>
    <property type="project" value="UniProtKB-SubCell"/>
</dbReference>
<organism evidence="10 11">
    <name type="scientific">Azoarcus indigens</name>
    <dbReference type="NCBI Taxonomy" id="29545"/>
    <lineage>
        <taxon>Bacteria</taxon>
        <taxon>Pseudomonadati</taxon>
        <taxon>Pseudomonadota</taxon>
        <taxon>Betaproteobacteria</taxon>
        <taxon>Rhodocyclales</taxon>
        <taxon>Zoogloeaceae</taxon>
        <taxon>Azoarcus</taxon>
    </lineage>
</organism>
<comment type="caution">
    <text evidence="10">The sequence shown here is derived from an EMBL/GenBank/DDBJ whole genome shotgun (WGS) entry which is preliminary data.</text>
</comment>
<feature type="transmembrane region" description="Helical" evidence="8">
    <location>
        <begin position="326"/>
        <end position="348"/>
    </location>
</feature>